<keyword evidence="4" id="KW-1185">Reference proteome</keyword>
<gene>
    <name evidence="3" type="ORF">MEDL_52168</name>
</gene>
<comment type="caution">
    <text evidence="3">The sequence shown here is derived from an EMBL/GenBank/DDBJ whole genome shotgun (WGS) entry which is preliminary data.</text>
</comment>
<feature type="compositionally biased region" description="Basic residues" evidence="2">
    <location>
        <begin position="187"/>
        <end position="197"/>
    </location>
</feature>
<keyword evidence="1" id="KW-0175">Coiled coil</keyword>
<name>A0A8S3U8M8_MYTED</name>
<feature type="compositionally biased region" description="Basic and acidic residues" evidence="2">
    <location>
        <begin position="115"/>
        <end position="125"/>
    </location>
</feature>
<evidence type="ECO:0000256" key="1">
    <source>
        <dbReference type="SAM" id="Coils"/>
    </source>
</evidence>
<dbReference type="AlphaFoldDB" id="A0A8S3U8M8"/>
<feature type="coiled-coil region" evidence="1">
    <location>
        <begin position="46"/>
        <end position="73"/>
    </location>
</feature>
<evidence type="ECO:0000313" key="3">
    <source>
        <dbReference type="EMBL" id="CAG2239825.1"/>
    </source>
</evidence>
<feature type="region of interest" description="Disordered" evidence="2">
    <location>
        <begin position="101"/>
        <end position="125"/>
    </location>
</feature>
<protein>
    <submittedName>
        <fullName evidence="3">Uncharacterized protein</fullName>
    </submittedName>
</protein>
<evidence type="ECO:0000256" key="2">
    <source>
        <dbReference type="SAM" id="MobiDB-lite"/>
    </source>
</evidence>
<evidence type="ECO:0000313" key="4">
    <source>
        <dbReference type="Proteomes" id="UP000683360"/>
    </source>
</evidence>
<organism evidence="3 4">
    <name type="scientific">Mytilus edulis</name>
    <name type="common">Blue mussel</name>
    <dbReference type="NCBI Taxonomy" id="6550"/>
    <lineage>
        <taxon>Eukaryota</taxon>
        <taxon>Metazoa</taxon>
        <taxon>Spiralia</taxon>
        <taxon>Lophotrochozoa</taxon>
        <taxon>Mollusca</taxon>
        <taxon>Bivalvia</taxon>
        <taxon>Autobranchia</taxon>
        <taxon>Pteriomorphia</taxon>
        <taxon>Mytilida</taxon>
        <taxon>Mytiloidea</taxon>
        <taxon>Mytilidae</taxon>
        <taxon>Mytilinae</taxon>
        <taxon>Mytilus</taxon>
    </lineage>
</organism>
<dbReference type="EMBL" id="CAJPWZ010002537">
    <property type="protein sequence ID" value="CAG2239825.1"/>
    <property type="molecule type" value="Genomic_DNA"/>
</dbReference>
<feature type="region of interest" description="Disordered" evidence="2">
    <location>
        <begin position="171"/>
        <end position="253"/>
    </location>
</feature>
<feature type="compositionally biased region" description="Low complexity" evidence="2">
    <location>
        <begin position="199"/>
        <end position="211"/>
    </location>
</feature>
<accession>A0A8S3U8M8</accession>
<dbReference type="Proteomes" id="UP000683360">
    <property type="component" value="Unassembled WGS sequence"/>
</dbReference>
<reference evidence="3" key="1">
    <citation type="submission" date="2021-03" db="EMBL/GenBank/DDBJ databases">
        <authorList>
            <person name="Bekaert M."/>
        </authorList>
    </citation>
    <scope>NUCLEOTIDE SEQUENCE</scope>
</reference>
<proteinExistence type="predicted"/>
<dbReference type="OrthoDB" id="6155116at2759"/>
<sequence>MQDNDVERYLKESSKSYKEAKVKNYARRSSLQKRTLGIETEKRIAAASFSREEKQLREQLKQMKIEKKKYSIINDLRDREHSHSVPEEPHVHEIRIPTEPYPITIRPLGSPKTPRKNDRSFEEEGMRYARNRGRRVSREFEDLHINTKTGQLNNRPMNMAKKVMKDKLSGGMTRSLTSLPPTSPSTPRKRGLSRKHSQNSDSSSPSHSVSSMDNIHWVGEQLEATKSIRRNRKTVEEQELITEYNRLSKHSPS</sequence>